<dbReference type="Gene3D" id="3.30.70.330">
    <property type="match status" value="1"/>
</dbReference>
<keyword evidence="2" id="KW-0677">Repeat</keyword>
<evidence type="ECO:0000313" key="5">
    <source>
        <dbReference type="EMBL" id="VDK54103.1"/>
    </source>
</evidence>
<dbReference type="GO" id="GO:0089701">
    <property type="term" value="C:U2AF complex"/>
    <property type="evidence" value="ECO:0007669"/>
    <property type="project" value="InterPro"/>
</dbReference>
<gene>
    <name evidence="5" type="ORF">GPUH_LOCUS6280</name>
</gene>
<evidence type="ECO:0000313" key="6">
    <source>
        <dbReference type="Proteomes" id="UP000271098"/>
    </source>
</evidence>
<reference evidence="5 6" key="2">
    <citation type="submission" date="2018-11" db="EMBL/GenBank/DDBJ databases">
        <authorList>
            <consortium name="Pathogen Informatics"/>
        </authorList>
    </citation>
    <scope>NUCLEOTIDE SEQUENCE [LARGE SCALE GENOMIC DNA]</scope>
</reference>
<reference evidence="7" key="1">
    <citation type="submission" date="2016-06" db="UniProtKB">
        <authorList>
            <consortium name="WormBaseParasite"/>
        </authorList>
    </citation>
    <scope>IDENTIFICATION</scope>
</reference>
<dbReference type="GO" id="GO:0003723">
    <property type="term" value="F:RNA binding"/>
    <property type="evidence" value="ECO:0007669"/>
    <property type="project" value="InterPro"/>
</dbReference>
<name>A0A183DC38_9BILA</name>
<dbReference type="PANTHER" id="PTHR12620">
    <property type="entry name" value="U2 SNRNP AUXILIARY FACTOR, SMALL SUBUNIT"/>
    <property type="match status" value="1"/>
</dbReference>
<dbReference type="InterPro" id="IPR009145">
    <property type="entry name" value="U2AF_small"/>
</dbReference>
<dbReference type="AlphaFoldDB" id="A0A183DC38"/>
<dbReference type="Proteomes" id="UP000271098">
    <property type="component" value="Unassembled WGS sequence"/>
</dbReference>
<sequence>MKFQTILLKNFYRSRGIFHPDQSKEESQSEFDEFFREVYLEIDEKYGAIEAMNVCDNSGEHMLGNVYIKVSCAF</sequence>
<protein>
    <submittedName>
        <fullName evidence="5 7">Uncharacterized protein</fullName>
    </submittedName>
</protein>
<evidence type="ECO:0000256" key="3">
    <source>
        <dbReference type="ARBA" id="ARBA00022771"/>
    </source>
</evidence>
<evidence type="ECO:0000256" key="2">
    <source>
        <dbReference type="ARBA" id="ARBA00022737"/>
    </source>
</evidence>
<dbReference type="InterPro" id="IPR012677">
    <property type="entry name" value="Nucleotide-bd_a/b_plait_sf"/>
</dbReference>
<organism evidence="7">
    <name type="scientific">Gongylonema pulchrum</name>
    <dbReference type="NCBI Taxonomy" id="637853"/>
    <lineage>
        <taxon>Eukaryota</taxon>
        <taxon>Metazoa</taxon>
        <taxon>Ecdysozoa</taxon>
        <taxon>Nematoda</taxon>
        <taxon>Chromadorea</taxon>
        <taxon>Rhabditida</taxon>
        <taxon>Spirurina</taxon>
        <taxon>Spiruromorpha</taxon>
        <taxon>Spiruroidea</taxon>
        <taxon>Gongylonematidae</taxon>
        <taxon>Gongylonema</taxon>
    </lineage>
</organism>
<keyword evidence="6" id="KW-1185">Reference proteome</keyword>
<dbReference type="GO" id="GO:0008270">
    <property type="term" value="F:zinc ion binding"/>
    <property type="evidence" value="ECO:0007669"/>
    <property type="project" value="UniProtKB-KW"/>
</dbReference>
<keyword evidence="4" id="KW-0862">Zinc</keyword>
<dbReference type="WBParaSite" id="GPUH_0000628801-mRNA-1">
    <property type="protein sequence ID" value="GPUH_0000628801-mRNA-1"/>
    <property type="gene ID" value="GPUH_0000628801"/>
</dbReference>
<dbReference type="OrthoDB" id="423462at2759"/>
<evidence type="ECO:0000313" key="7">
    <source>
        <dbReference type="WBParaSite" id="GPUH_0000628801-mRNA-1"/>
    </source>
</evidence>
<evidence type="ECO:0000256" key="4">
    <source>
        <dbReference type="ARBA" id="ARBA00022833"/>
    </source>
</evidence>
<dbReference type="PRINTS" id="PR01848">
    <property type="entry name" value="U2AUXFACTOR"/>
</dbReference>
<dbReference type="GO" id="GO:0000398">
    <property type="term" value="P:mRNA splicing, via spliceosome"/>
    <property type="evidence" value="ECO:0007669"/>
    <property type="project" value="InterPro"/>
</dbReference>
<proteinExistence type="predicted"/>
<keyword evidence="1" id="KW-0479">Metal-binding</keyword>
<dbReference type="EMBL" id="UYRT01014547">
    <property type="protein sequence ID" value="VDK54103.1"/>
    <property type="molecule type" value="Genomic_DNA"/>
</dbReference>
<evidence type="ECO:0000256" key="1">
    <source>
        <dbReference type="ARBA" id="ARBA00022723"/>
    </source>
</evidence>
<accession>A0A183DC38</accession>
<keyword evidence="3" id="KW-0863">Zinc-finger</keyword>